<feature type="compositionally biased region" description="Pro residues" evidence="1">
    <location>
        <begin position="54"/>
        <end position="64"/>
    </location>
</feature>
<proteinExistence type="predicted"/>
<organism evidence="2 3">
    <name type="scientific">Pleuronectes platessa</name>
    <name type="common">European plaice</name>
    <dbReference type="NCBI Taxonomy" id="8262"/>
    <lineage>
        <taxon>Eukaryota</taxon>
        <taxon>Metazoa</taxon>
        <taxon>Chordata</taxon>
        <taxon>Craniata</taxon>
        <taxon>Vertebrata</taxon>
        <taxon>Euteleostomi</taxon>
        <taxon>Actinopterygii</taxon>
        <taxon>Neopterygii</taxon>
        <taxon>Teleostei</taxon>
        <taxon>Neoteleostei</taxon>
        <taxon>Acanthomorphata</taxon>
        <taxon>Carangaria</taxon>
        <taxon>Pleuronectiformes</taxon>
        <taxon>Pleuronectoidei</taxon>
        <taxon>Pleuronectidae</taxon>
        <taxon>Pleuronectes</taxon>
    </lineage>
</organism>
<evidence type="ECO:0000313" key="2">
    <source>
        <dbReference type="EMBL" id="CAB1434284.1"/>
    </source>
</evidence>
<comment type="caution">
    <text evidence="2">The sequence shown here is derived from an EMBL/GenBank/DDBJ whole genome shotgun (WGS) entry which is preliminary data.</text>
</comment>
<dbReference type="Proteomes" id="UP001153269">
    <property type="component" value="Unassembled WGS sequence"/>
</dbReference>
<keyword evidence="3" id="KW-1185">Reference proteome</keyword>
<feature type="compositionally biased region" description="Pro residues" evidence="1">
    <location>
        <begin position="16"/>
        <end position="25"/>
    </location>
</feature>
<evidence type="ECO:0008006" key="4">
    <source>
        <dbReference type="Google" id="ProtNLM"/>
    </source>
</evidence>
<sequence>MATGSCSAPAPSMLVSPPPPLPSLPTPSSLSRQRSHREVNESTRRSHHNTALFAPPPTPPPPLEHLPGLNFPPRDETHTELSSESQNNEAGNRLRSASLCVFECSVSSVVNSQSAGVERRWAPPHSIRTGRTAGLRVPSWSQANTCLNERPPGSRLTEDLTRLLPEYNIHGWWVGELNGALGIVPKDFLHPAYIL</sequence>
<reference evidence="2" key="1">
    <citation type="submission" date="2020-03" db="EMBL/GenBank/DDBJ databases">
        <authorList>
            <person name="Weist P."/>
        </authorList>
    </citation>
    <scope>NUCLEOTIDE SEQUENCE</scope>
</reference>
<evidence type="ECO:0000313" key="3">
    <source>
        <dbReference type="Proteomes" id="UP001153269"/>
    </source>
</evidence>
<accession>A0A9N7YJZ6</accession>
<name>A0A9N7YJZ6_PLEPL</name>
<dbReference type="AlphaFoldDB" id="A0A9N7YJZ6"/>
<evidence type="ECO:0000256" key="1">
    <source>
        <dbReference type="SAM" id="MobiDB-lite"/>
    </source>
</evidence>
<gene>
    <name evidence="2" type="ORF">PLEPLA_LOCUS22342</name>
</gene>
<feature type="region of interest" description="Disordered" evidence="1">
    <location>
        <begin position="1"/>
        <end position="90"/>
    </location>
</feature>
<dbReference type="EMBL" id="CADEAL010001646">
    <property type="protein sequence ID" value="CAB1434284.1"/>
    <property type="molecule type" value="Genomic_DNA"/>
</dbReference>
<protein>
    <recommendedName>
        <fullName evidence="4">SH3 domain-containing protein</fullName>
    </recommendedName>
</protein>